<dbReference type="EMBL" id="CP094298">
    <property type="protein sequence ID" value="UNZ06101.1"/>
    <property type="molecule type" value="Genomic_DNA"/>
</dbReference>
<reference evidence="5 6" key="1">
    <citation type="submission" date="2022-03" db="EMBL/GenBank/DDBJ databases">
        <title>Complete genome of Streptomyces rimosus ssp. rimosus R7 (=ATCC 10970).</title>
        <authorList>
            <person name="Beganovic S."/>
            <person name="Ruckert C."/>
            <person name="Busche T."/>
            <person name="Kalinowski J."/>
            <person name="Wittmann C."/>
        </authorList>
    </citation>
    <scope>NUCLEOTIDE SEQUENCE [LARGE SCALE GENOMIC DNA]</scope>
    <source>
        <strain evidence="5 6">R7</strain>
    </source>
</reference>
<dbReference type="InterPro" id="IPR050832">
    <property type="entry name" value="Bact_Acetyltransf"/>
</dbReference>
<proteinExistence type="predicted"/>
<gene>
    <name evidence="5" type="ORF">SRIMR7_28540</name>
</gene>
<dbReference type="Pfam" id="PF00583">
    <property type="entry name" value="Acetyltransf_1"/>
    <property type="match status" value="1"/>
</dbReference>
<dbReference type="PANTHER" id="PTHR43877">
    <property type="entry name" value="AMINOALKYLPHOSPHONATE N-ACETYLTRANSFERASE-RELATED-RELATED"/>
    <property type="match status" value="1"/>
</dbReference>
<feature type="compositionally biased region" description="Basic and acidic residues" evidence="3">
    <location>
        <begin position="25"/>
        <end position="36"/>
    </location>
</feature>
<dbReference type="InterPro" id="IPR016181">
    <property type="entry name" value="Acyl_CoA_acyltransferase"/>
</dbReference>
<dbReference type="CDD" id="cd04301">
    <property type="entry name" value="NAT_SF"/>
    <property type="match status" value="1"/>
</dbReference>
<dbReference type="PROSITE" id="PS51186">
    <property type="entry name" value="GNAT"/>
    <property type="match status" value="1"/>
</dbReference>
<evidence type="ECO:0000256" key="2">
    <source>
        <dbReference type="ARBA" id="ARBA00023315"/>
    </source>
</evidence>
<organism evidence="5 6">
    <name type="scientific">Streptomyces rimosus subsp. rimosus</name>
    <dbReference type="NCBI Taxonomy" id="132474"/>
    <lineage>
        <taxon>Bacteria</taxon>
        <taxon>Bacillati</taxon>
        <taxon>Actinomycetota</taxon>
        <taxon>Actinomycetes</taxon>
        <taxon>Kitasatosporales</taxon>
        <taxon>Streptomycetaceae</taxon>
        <taxon>Streptomyces</taxon>
    </lineage>
</organism>
<accession>A0ABY3Z714</accession>
<keyword evidence="6" id="KW-1185">Reference proteome</keyword>
<dbReference type="InterPro" id="IPR000182">
    <property type="entry name" value="GNAT_dom"/>
</dbReference>
<keyword evidence="1" id="KW-0808">Transferase</keyword>
<evidence type="ECO:0000259" key="4">
    <source>
        <dbReference type="PROSITE" id="PS51186"/>
    </source>
</evidence>
<feature type="domain" description="N-acetyltransferase" evidence="4">
    <location>
        <begin position="35"/>
        <end position="199"/>
    </location>
</feature>
<evidence type="ECO:0000256" key="3">
    <source>
        <dbReference type="SAM" id="MobiDB-lite"/>
    </source>
</evidence>
<dbReference type="Proteomes" id="UP000829494">
    <property type="component" value="Chromosome"/>
</dbReference>
<evidence type="ECO:0000313" key="6">
    <source>
        <dbReference type="Proteomes" id="UP000829494"/>
    </source>
</evidence>
<evidence type="ECO:0000313" key="5">
    <source>
        <dbReference type="EMBL" id="UNZ06101.1"/>
    </source>
</evidence>
<name>A0ABY3Z714_STRRM</name>
<protein>
    <submittedName>
        <fullName evidence="5">Acetyltransferase (GNAT) family protein</fullName>
    </submittedName>
</protein>
<dbReference type="Gene3D" id="3.40.630.30">
    <property type="match status" value="1"/>
</dbReference>
<feature type="region of interest" description="Disordered" evidence="3">
    <location>
        <begin position="1"/>
        <end position="38"/>
    </location>
</feature>
<dbReference type="PANTHER" id="PTHR43877:SF2">
    <property type="entry name" value="AMINOALKYLPHOSPHONATE N-ACETYLTRANSFERASE-RELATED"/>
    <property type="match status" value="1"/>
</dbReference>
<evidence type="ECO:0000256" key="1">
    <source>
        <dbReference type="ARBA" id="ARBA00022679"/>
    </source>
</evidence>
<sequence>MGTGGYSGAPPAHHRHNAAMTDTATPRHPETGRRSETWQLSAVPDDSPVATALFREYYSEVAARYHVVHGFPPITPEEIDEGLAEYPVGQFVPPRGELFIVRQGGEAAGCGGLLLLDGGRTAELKRVFIREPWRGRGAAGALMRGLERRAAELGAERLRLDTRSDLVEAVAMYRAYGYGEIPAYKEDPYSDLFFEKAVS</sequence>
<dbReference type="SUPFAM" id="SSF55729">
    <property type="entry name" value="Acyl-CoA N-acyltransferases (Nat)"/>
    <property type="match status" value="1"/>
</dbReference>
<keyword evidence="2" id="KW-0012">Acyltransferase</keyword>